<dbReference type="EMBL" id="JAMZFW010000012">
    <property type="protein sequence ID" value="MCP1102600.1"/>
    <property type="molecule type" value="Genomic_DNA"/>
</dbReference>
<comment type="subcellular location">
    <subcellularLocation>
        <location evidence="1">Membrane</location>
        <topology evidence="1">Multi-pass membrane protein</topology>
    </subcellularLocation>
</comment>
<reference evidence="6 7" key="1">
    <citation type="journal article" date="2022" name="Genome Biol. Evol.">
        <title>Host diet, physiology and behaviors set the stage for Lachnospiraceae cladogenesis.</title>
        <authorList>
            <person name="Vera-Ponce De Leon A."/>
            <person name="Schneider M."/>
            <person name="Jahnes B.C."/>
            <person name="Sadowski V."/>
            <person name="Camuy-Velez L.A."/>
            <person name="Duan J."/>
            <person name="Sabree Z.L."/>
        </authorList>
    </citation>
    <scope>NUCLEOTIDE SEQUENCE [LARGE SCALE GENOMIC DNA]</scope>
    <source>
        <strain evidence="6 7">PAL113</strain>
    </source>
</reference>
<feature type="transmembrane region" description="Helical" evidence="5">
    <location>
        <begin position="67"/>
        <end position="88"/>
    </location>
</feature>
<accession>A0ABT1E9U9</accession>
<comment type="caution">
    <text evidence="6">The sequence shown here is derived from an EMBL/GenBank/DDBJ whole genome shotgun (WGS) entry which is preliminary data.</text>
</comment>
<sequence>MKKMDKIKILVTSVLAFVSSMLGVLFVPVCLLVLCNVIDYVTGLWASPSRDEKISSYKSMKGIVKKVCMWLLVVVGAILDQLIIYAVATAGYRIPFDFAVACIVAIWLICNELISILENIGDIGTPLPPFLLKLVKYVQDQTESKIETTDNQEHP</sequence>
<evidence type="ECO:0000256" key="3">
    <source>
        <dbReference type="ARBA" id="ARBA00022989"/>
    </source>
</evidence>
<evidence type="ECO:0000256" key="2">
    <source>
        <dbReference type="ARBA" id="ARBA00022692"/>
    </source>
</evidence>
<gene>
    <name evidence="6" type="ORF">NK125_09255</name>
</gene>
<evidence type="ECO:0000256" key="5">
    <source>
        <dbReference type="SAM" id="Phobius"/>
    </source>
</evidence>
<keyword evidence="2 5" id="KW-0812">Transmembrane</keyword>
<evidence type="ECO:0000313" key="7">
    <source>
        <dbReference type="Proteomes" id="UP001523566"/>
    </source>
</evidence>
<feature type="transmembrane region" description="Helical" evidence="5">
    <location>
        <begin position="94"/>
        <end position="114"/>
    </location>
</feature>
<dbReference type="Proteomes" id="UP001523566">
    <property type="component" value="Unassembled WGS sequence"/>
</dbReference>
<keyword evidence="3 5" id="KW-1133">Transmembrane helix</keyword>
<proteinExistence type="predicted"/>
<dbReference type="RefSeq" id="WP_262066385.1">
    <property type="nucleotide sequence ID" value="NZ_JAMXOD010000012.1"/>
</dbReference>
<keyword evidence="7" id="KW-1185">Reference proteome</keyword>
<dbReference type="Pfam" id="PF05105">
    <property type="entry name" value="Phage_holin_4_1"/>
    <property type="match status" value="1"/>
</dbReference>
<evidence type="ECO:0000256" key="4">
    <source>
        <dbReference type="ARBA" id="ARBA00023136"/>
    </source>
</evidence>
<organism evidence="6 7">
    <name type="scientific">Aequitasia blattaphilus</name>
    <dbReference type="NCBI Taxonomy" id="2949332"/>
    <lineage>
        <taxon>Bacteria</taxon>
        <taxon>Bacillati</taxon>
        <taxon>Bacillota</taxon>
        <taxon>Clostridia</taxon>
        <taxon>Lachnospirales</taxon>
        <taxon>Lachnospiraceae</taxon>
        <taxon>Aequitasia</taxon>
    </lineage>
</organism>
<keyword evidence="4 5" id="KW-0472">Membrane</keyword>
<dbReference type="InterPro" id="IPR006480">
    <property type="entry name" value="Phage_holin_4_1"/>
</dbReference>
<dbReference type="NCBIfam" id="TIGR01593">
    <property type="entry name" value="holin_tox_secr"/>
    <property type="match status" value="1"/>
</dbReference>
<name>A0ABT1E9U9_9FIRM</name>
<feature type="transmembrane region" description="Helical" evidence="5">
    <location>
        <begin position="20"/>
        <end position="46"/>
    </location>
</feature>
<protein>
    <submittedName>
        <fullName evidence="6">Phage holin family protein</fullName>
    </submittedName>
</protein>
<evidence type="ECO:0000313" key="6">
    <source>
        <dbReference type="EMBL" id="MCP1102600.1"/>
    </source>
</evidence>
<evidence type="ECO:0000256" key="1">
    <source>
        <dbReference type="ARBA" id="ARBA00004141"/>
    </source>
</evidence>